<dbReference type="FunFam" id="3.40.50.300:FF:000403">
    <property type="entry name" value="ATP-binding cassette sub-family B member 8, mitochondrial"/>
    <property type="match status" value="1"/>
</dbReference>
<keyword evidence="13" id="KW-0496">Mitochondrion</keyword>
<dbReference type="CDD" id="cd18574">
    <property type="entry name" value="ABC_6TM_ABCB8_like"/>
    <property type="match status" value="1"/>
</dbReference>
<dbReference type="Gene3D" id="3.40.50.300">
    <property type="entry name" value="P-loop containing nucleotide triphosphate hydrolases"/>
    <property type="match status" value="1"/>
</dbReference>
<keyword evidence="4" id="KW-0633">Potassium transport</keyword>
<evidence type="ECO:0000313" key="21">
    <source>
        <dbReference type="EMBL" id="JAV75510.1"/>
    </source>
</evidence>
<feature type="transmembrane region" description="Helical" evidence="18">
    <location>
        <begin position="234"/>
        <end position="252"/>
    </location>
</feature>
<dbReference type="CDD" id="cd03249">
    <property type="entry name" value="ABC_MTABC3_MDL1_MDL2"/>
    <property type="match status" value="1"/>
</dbReference>
<keyword evidence="3" id="KW-0813">Transport</keyword>
<feature type="transmembrane region" description="Helical" evidence="18">
    <location>
        <begin position="258"/>
        <end position="278"/>
    </location>
</feature>
<dbReference type="Pfam" id="PF00664">
    <property type="entry name" value="ABC_membrane"/>
    <property type="match status" value="1"/>
</dbReference>
<evidence type="ECO:0000256" key="3">
    <source>
        <dbReference type="ARBA" id="ARBA00022448"/>
    </source>
</evidence>
<keyword evidence="7" id="KW-0999">Mitochondrion inner membrane</keyword>
<feature type="transmembrane region" description="Helical" evidence="18">
    <location>
        <begin position="157"/>
        <end position="175"/>
    </location>
</feature>
<dbReference type="PANTHER" id="PTHR43394:SF17">
    <property type="entry name" value="MITOCHONDRIAL POTASSIUM CHANNEL ATP-BINDING SUBUNIT"/>
    <property type="match status" value="1"/>
</dbReference>
<dbReference type="InterPro" id="IPR017871">
    <property type="entry name" value="ABC_transporter-like_CS"/>
</dbReference>
<reference evidence="21" key="1">
    <citation type="journal article" date="2016" name="Sci. Rep.">
        <title>Molecular characterization of firefly nuptial gifts: a multi-omics approach sheds light on postcopulatory sexual selection.</title>
        <authorList>
            <person name="Al-Wathiqui N."/>
            <person name="Fallon T.R."/>
            <person name="South A."/>
            <person name="Weng J.K."/>
            <person name="Lewis S.M."/>
        </authorList>
    </citation>
    <scope>NUCLEOTIDE SEQUENCE</scope>
</reference>
<keyword evidence="10" id="KW-0630">Potassium</keyword>
<evidence type="ECO:0000256" key="13">
    <source>
        <dbReference type="ARBA" id="ARBA00023128"/>
    </source>
</evidence>
<dbReference type="InterPro" id="IPR039421">
    <property type="entry name" value="Type_1_exporter"/>
</dbReference>
<evidence type="ECO:0000256" key="14">
    <source>
        <dbReference type="ARBA" id="ARBA00023136"/>
    </source>
</evidence>
<sequence length="694" mass="76983">MLRFYHCTTNLQYNLKYLINLQRNTFKTFIHNTAQSLKCTQKVPLSLCSVTKFGLFITSSSAVKLYFGRAAQCKVSRTRLTGYRSISDKDLQFDWNKLWHYLKPHINFFLAAILGALAVAILNIQIPQLMSGIVNVVARFSDTRDTVIFLKEIKLPALRLLSMYIAQSVFTAFYINMLSHLGERMAYNIKTDLFSSVLHQDIAFFDQQRTGEIINRLTSDVQDFKSSFKQVISGGLRATTQIIGCAISLIVISPQMTLVTLLCVPAVITTGSALGSLLRSTSRSAQAQIEKSTAVADEAVSNIRTVRAFAMEELELDMFEREAERALVLNERLGLGIGLFQGGANLFLNSMVLATLYMGGYLLSVNQLSPGQLMAFLMSTQTIQRSLAQISLLFGSVVRGMAAGARIFQYINLKPGMPLTGGKILPSETMRGEIEFKDVVFAYPTRPEQVILQNFNLRIPAGKTVAIVGGSGNGKSTVAALLERFYEVNKGSITLDGEDISELDPTWMRQSVLGYINQEPTLFATTIMENIRYGRPDATDTEVIEAAELANVHSFVIGFPRGYNTLVGERGTTLSGGQKQRIAIARALLKNPSVLILDEATRFAWELVCLPTECRSCNFSALDTESENIVQQALDKAREGRTALVIAHRLSTIKNAHIIVVLSKGRIVEMGTHEELKNLKAHYWSLNFQQNSGE</sequence>
<dbReference type="PROSITE" id="PS50929">
    <property type="entry name" value="ABC_TM1F"/>
    <property type="match status" value="1"/>
</dbReference>
<keyword evidence="14 18" id="KW-0472">Membrane</keyword>
<dbReference type="Pfam" id="PF00005">
    <property type="entry name" value="ABC_tran"/>
    <property type="match status" value="1"/>
</dbReference>
<feature type="domain" description="ABC transporter" evidence="19">
    <location>
        <begin position="434"/>
        <end position="689"/>
    </location>
</feature>
<evidence type="ECO:0000256" key="16">
    <source>
        <dbReference type="ARBA" id="ARBA00041416"/>
    </source>
</evidence>
<dbReference type="PANTHER" id="PTHR43394">
    <property type="entry name" value="ATP-DEPENDENT PERMEASE MDL1, MITOCHONDRIAL"/>
    <property type="match status" value="1"/>
</dbReference>
<dbReference type="GO" id="GO:0090374">
    <property type="term" value="P:oligopeptide export from mitochondrion"/>
    <property type="evidence" value="ECO:0007669"/>
    <property type="project" value="TreeGrafter"/>
</dbReference>
<evidence type="ECO:0000256" key="18">
    <source>
        <dbReference type="SAM" id="Phobius"/>
    </source>
</evidence>
<evidence type="ECO:0000256" key="6">
    <source>
        <dbReference type="ARBA" id="ARBA00022741"/>
    </source>
</evidence>
<evidence type="ECO:0000259" key="19">
    <source>
        <dbReference type="PROSITE" id="PS50893"/>
    </source>
</evidence>
<evidence type="ECO:0000256" key="10">
    <source>
        <dbReference type="ARBA" id="ARBA00022958"/>
    </source>
</evidence>
<evidence type="ECO:0000256" key="4">
    <source>
        <dbReference type="ARBA" id="ARBA00022538"/>
    </source>
</evidence>
<evidence type="ECO:0000256" key="12">
    <source>
        <dbReference type="ARBA" id="ARBA00023065"/>
    </source>
</evidence>
<keyword evidence="9" id="KW-0809">Transit peptide</keyword>
<dbReference type="PROSITE" id="PS00211">
    <property type="entry name" value="ABC_TRANSPORTER_1"/>
    <property type="match status" value="1"/>
</dbReference>
<keyword evidence="11 18" id="KW-1133">Transmembrane helix</keyword>
<accession>A0A1Y1LT88</accession>
<feature type="transmembrane region" description="Helical" evidence="18">
    <location>
        <begin position="106"/>
        <end position="126"/>
    </location>
</feature>
<keyword evidence="6" id="KW-0547">Nucleotide-binding</keyword>
<evidence type="ECO:0000256" key="8">
    <source>
        <dbReference type="ARBA" id="ARBA00022840"/>
    </source>
</evidence>
<dbReference type="InterPro" id="IPR003593">
    <property type="entry name" value="AAA+_ATPase"/>
</dbReference>
<dbReference type="GO" id="GO:0016887">
    <property type="term" value="F:ATP hydrolysis activity"/>
    <property type="evidence" value="ECO:0007669"/>
    <property type="project" value="InterPro"/>
</dbReference>
<dbReference type="InterPro" id="IPR003439">
    <property type="entry name" value="ABC_transporter-like_ATP-bd"/>
</dbReference>
<dbReference type="GO" id="GO:0015421">
    <property type="term" value="F:ABC-type oligopeptide transporter activity"/>
    <property type="evidence" value="ECO:0007669"/>
    <property type="project" value="TreeGrafter"/>
</dbReference>
<dbReference type="GO" id="GO:0005743">
    <property type="term" value="C:mitochondrial inner membrane"/>
    <property type="evidence" value="ECO:0007669"/>
    <property type="project" value="UniProtKB-SubCell"/>
</dbReference>
<organism evidence="21">
    <name type="scientific">Photinus pyralis</name>
    <name type="common">Common eastern firefly</name>
    <name type="synonym">Lampyris pyralis</name>
    <dbReference type="NCBI Taxonomy" id="7054"/>
    <lineage>
        <taxon>Eukaryota</taxon>
        <taxon>Metazoa</taxon>
        <taxon>Ecdysozoa</taxon>
        <taxon>Arthropoda</taxon>
        <taxon>Hexapoda</taxon>
        <taxon>Insecta</taxon>
        <taxon>Pterygota</taxon>
        <taxon>Neoptera</taxon>
        <taxon>Endopterygota</taxon>
        <taxon>Coleoptera</taxon>
        <taxon>Polyphaga</taxon>
        <taxon>Elateriformia</taxon>
        <taxon>Elateroidea</taxon>
        <taxon>Lampyridae</taxon>
        <taxon>Lampyrinae</taxon>
        <taxon>Photinus</taxon>
    </lineage>
</organism>
<dbReference type="AlphaFoldDB" id="A0A1Y1LT88"/>
<evidence type="ECO:0000259" key="20">
    <source>
        <dbReference type="PROSITE" id="PS50929"/>
    </source>
</evidence>
<evidence type="ECO:0000256" key="15">
    <source>
        <dbReference type="ARBA" id="ARBA00040439"/>
    </source>
</evidence>
<dbReference type="InterPro" id="IPR027417">
    <property type="entry name" value="P-loop_NTPase"/>
</dbReference>
<evidence type="ECO:0000256" key="17">
    <source>
        <dbReference type="ARBA" id="ARBA00042968"/>
    </source>
</evidence>
<dbReference type="SUPFAM" id="SSF90123">
    <property type="entry name" value="ABC transporter transmembrane region"/>
    <property type="match status" value="1"/>
</dbReference>
<dbReference type="GO" id="GO:0005524">
    <property type="term" value="F:ATP binding"/>
    <property type="evidence" value="ECO:0007669"/>
    <property type="project" value="UniProtKB-KW"/>
</dbReference>
<dbReference type="SUPFAM" id="SSF52540">
    <property type="entry name" value="P-loop containing nucleoside triphosphate hydrolases"/>
    <property type="match status" value="1"/>
</dbReference>
<evidence type="ECO:0000256" key="1">
    <source>
        <dbReference type="ARBA" id="ARBA00004448"/>
    </source>
</evidence>
<keyword evidence="8" id="KW-0067">ATP-binding</keyword>
<name>A0A1Y1LT88_PHOPY</name>
<feature type="transmembrane region" description="Helical" evidence="18">
    <location>
        <begin position="346"/>
        <end position="366"/>
    </location>
</feature>
<dbReference type="InterPro" id="IPR036640">
    <property type="entry name" value="ABC1_TM_sf"/>
</dbReference>
<keyword evidence="12" id="KW-0406">Ion transport</keyword>
<dbReference type="PROSITE" id="PS50893">
    <property type="entry name" value="ABC_TRANSPORTER_2"/>
    <property type="match status" value="1"/>
</dbReference>
<comment type="similarity">
    <text evidence="2">Belongs to the ABC transporter superfamily. ABCB family. Multidrug resistance exporter (TC 3.A.1.201) subfamily.</text>
</comment>
<feature type="domain" description="ABC transmembrane type-1" evidence="20">
    <location>
        <begin position="110"/>
        <end position="399"/>
    </location>
</feature>
<protein>
    <recommendedName>
        <fullName evidence="15">Mitochondrial potassium channel ATP-binding subunit</fullName>
    </recommendedName>
    <alternativeName>
        <fullName evidence="17">ATP-binding cassette sub-family B member 8, mitochondrial</fullName>
    </alternativeName>
    <alternativeName>
        <fullName evidence="16">Mitochondrial sulfonylurea-receptor</fullName>
    </alternativeName>
</protein>
<dbReference type="SMART" id="SM00382">
    <property type="entry name" value="AAA"/>
    <property type="match status" value="1"/>
</dbReference>
<evidence type="ECO:0000256" key="7">
    <source>
        <dbReference type="ARBA" id="ARBA00022792"/>
    </source>
</evidence>
<proteinExistence type="inferred from homology"/>
<evidence type="ECO:0000256" key="11">
    <source>
        <dbReference type="ARBA" id="ARBA00022989"/>
    </source>
</evidence>
<evidence type="ECO:0000256" key="5">
    <source>
        <dbReference type="ARBA" id="ARBA00022692"/>
    </source>
</evidence>
<dbReference type="InterPro" id="IPR011527">
    <property type="entry name" value="ABC1_TM_dom"/>
</dbReference>
<dbReference type="GO" id="GO:0006813">
    <property type="term" value="P:potassium ion transport"/>
    <property type="evidence" value="ECO:0007669"/>
    <property type="project" value="UniProtKB-KW"/>
</dbReference>
<comment type="subcellular location">
    <subcellularLocation>
        <location evidence="1">Mitochondrion inner membrane</location>
        <topology evidence="1">Multi-pass membrane protein</topology>
    </subcellularLocation>
</comment>
<dbReference type="FunFam" id="1.20.1560.10:FF:000016">
    <property type="entry name" value="ATP-binding cassette sub-family B member 8, mitochondrial"/>
    <property type="match status" value="1"/>
</dbReference>
<dbReference type="EMBL" id="GEZM01050588">
    <property type="protein sequence ID" value="JAV75510.1"/>
    <property type="molecule type" value="Transcribed_RNA"/>
</dbReference>
<keyword evidence="5 18" id="KW-0812">Transmembrane</keyword>
<evidence type="ECO:0000256" key="9">
    <source>
        <dbReference type="ARBA" id="ARBA00022946"/>
    </source>
</evidence>
<evidence type="ECO:0000256" key="2">
    <source>
        <dbReference type="ARBA" id="ARBA00007577"/>
    </source>
</evidence>
<dbReference type="Gene3D" id="1.20.1560.10">
    <property type="entry name" value="ABC transporter type 1, transmembrane domain"/>
    <property type="match status" value="1"/>
</dbReference>